<dbReference type="Pfam" id="PF03367">
    <property type="entry name" value="Zn_ribbon_ZPR1"/>
    <property type="match status" value="2"/>
</dbReference>
<evidence type="ECO:0000256" key="7">
    <source>
        <dbReference type="ARBA" id="ARBA00023242"/>
    </source>
</evidence>
<dbReference type="InterPro" id="IPR042451">
    <property type="entry name" value="ZPR1_A/B_dom"/>
</dbReference>
<comment type="caution">
    <text evidence="10">The sequence shown here is derived from an EMBL/GenBank/DDBJ whole genome shotgun (WGS) entry which is preliminary data.</text>
</comment>
<comment type="function">
    <text evidence="8">Acts as a protein folding chaperone for elongation factor 1-alpha.</text>
</comment>
<evidence type="ECO:0000256" key="6">
    <source>
        <dbReference type="ARBA" id="ARBA00022833"/>
    </source>
</evidence>
<evidence type="ECO:0000256" key="1">
    <source>
        <dbReference type="ARBA" id="ARBA00004123"/>
    </source>
</evidence>
<dbReference type="Gene3D" id="2.20.25.420">
    <property type="entry name" value="ZPR1, zinc finger domain"/>
    <property type="match status" value="2"/>
</dbReference>
<dbReference type="InterPro" id="IPR056180">
    <property type="entry name" value="ZPR1_jr_dom"/>
</dbReference>
<dbReference type="EMBL" id="JAEUBG010002052">
    <property type="protein sequence ID" value="KAH3685334.1"/>
    <property type="molecule type" value="Genomic_DNA"/>
</dbReference>
<dbReference type="NCBIfam" id="TIGR00310">
    <property type="entry name" value="ZPR1_znf"/>
    <property type="match status" value="2"/>
</dbReference>
<dbReference type="FunFam" id="2.20.25.420:FF:000002">
    <property type="entry name" value="Zinc finger protein ZPR1"/>
    <property type="match status" value="1"/>
</dbReference>
<gene>
    <name evidence="10" type="ORF">WICPIJ_003686</name>
</gene>
<keyword evidence="4" id="KW-0677">Repeat</keyword>
<keyword evidence="11" id="KW-1185">Reference proteome</keyword>
<dbReference type="SMART" id="SM00709">
    <property type="entry name" value="Zpr1"/>
    <property type="match status" value="2"/>
</dbReference>
<dbReference type="GO" id="GO:0005634">
    <property type="term" value="C:nucleus"/>
    <property type="evidence" value="ECO:0007669"/>
    <property type="project" value="UniProtKB-SubCell"/>
</dbReference>
<evidence type="ECO:0000256" key="4">
    <source>
        <dbReference type="ARBA" id="ARBA00022737"/>
    </source>
</evidence>
<dbReference type="AlphaFoldDB" id="A0A9P8Q9H4"/>
<dbReference type="PANTHER" id="PTHR10876:SF0">
    <property type="entry name" value="ZINC FINGER PROTEIN ZPR1"/>
    <property type="match status" value="1"/>
</dbReference>
<feature type="domain" description="Zinc finger ZPR1-type" evidence="9">
    <location>
        <begin position="54"/>
        <end position="213"/>
    </location>
</feature>
<evidence type="ECO:0000313" key="11">
    <source>
        <dbReference type="Proteomes" id="UP000774326"/>
    </source>
</evidence>
<keyword evidence="7" id="KW-0539">Nucleus</keyword>
<proteinExistence type="inferred from homology"/>
<evidence type="ECO:0000313" key="10">
    <source>
        <dbReference type="EMBL" id="KAH3685334.1"/>
    </source>
</evidence>
<dbReference type="InterPro" id="IPR042452">
    <property type="entry name" value="ZPR1_Znf1/2"/>
</dbReference>
<evidence type="ECO:0000256" key="3">
    <source>
        <dbReference type="ARBA" id="ARBA00022723"/>
    </source>
</evidence>
<comment type="similarity">
    <text evidence="2">Belongs to the ZPR1 family.</text>
</comment>
<dbReference type="FunFam" id="2.60.120.1040:FF:000003">
    <property type="entry name" value="Zinc finger protein zpr1"/>
    <property type="match status" value="1"/>
</dbReference>
<keyword evidence="3" id="KW-0479">Metal-binding</keyword>
<keyword evidence="5" id="KW-0863">Zinc-finger</keyword>
<name>A0A9P8Q9H4_WICPI</name>
<dbReference type="Proteomes" id="UP000774326">
    <property type="component" value="Unassembled WGS sequence"/>
</dbReference>
<evidence type="ECO:0000256" key="5">
    <source>
        <dbReference type="ARBA" id="ARBA00022771"/>
    </source>
</evidence>
<accession>A0A9P8Q9H4</accession>
<evidence type="ECO:0000256" key="2">
    <source>
        <dbReference type="ARBA" id="ARBA00008354"/>
    </source>
</evidence>
<dbReference type="Gene3D" id="2.60.120.1040">
    <property type="entry name" value="ZPR1, A/B domain"/>
    <property type="match status" value="2"/>
</dbReference>
<dbReference type="InterPro" id="IPR040141">
    <property type="entry name" value="ZPR1"/>
</dbReference>
<organism evidence="10 11">
    <name type="scientific">Wickerhamomyces pijperi</name>
    <name type="common">Yeast</name>
    <name type="synonym">Pichia pijperi</name>
    <dbReference type="NCBI Taxonomy" id="599730"/>
    <lineage>
        <taxon>Eukaryota</taxon>
        <taxon>Fungi</taxon>
        <taxon>Dikarya</taxon>
        <taxon>Ascomycota</taxon>
        <taxon>Saccharomycotina</taxon>
        <taxon>Saccharomycetes</taxon>
        <taxon>Phaffomycetales</taxon>
        <taxon>Wickerhamomycetaceae</taxon>
        <taxon>Wickerhamomyces</taxon>
    </lineage>
</organism>
<dbReference type="GO" id="GO:0008270">
    <property type="term" value="F:zinc ion binding"/>
    <property type="evidence" value="ECO:0007669"/>
    <property type="project" value="UniProtKB-KW"/>
</dbReference>
<dbReference type="Pfam" id="PF22794">
    <property type="entry name" value="jr-ZPR1"/>
    <property type="match status" value="2"/>
</dbReference>
<dbReference type="OrthoDB" id="308464at2759"/>
<reference evidence="10" key="2">
    <citation type="submission" date="2021-01" db="EMBL/GenBank/DDBJ databases">
        <authorList>
            <person name="Schikora-Tamarit M.A."/>
        </authorList>
    </citation>
    <scope>NUCLEOTIDE SEQUENCE</scope>
    <source>
        <strain evidence="10">CBS2887</strain>
    </source>
</reference>
<sequence>MSEETKPQQEEFFAPVGQAAEQVDQETATEFNDQGIKITGAADAEGHPVQEIQSLCMNCHETGVTRLLLTTIPYFAQVIIMSFQCDHCGFKNSELQPAGAIQEKGSKYTLRIETKEDFNRQVIKQETARCYFKELDIEIPPKRGQMTNVEGLLREMIDDLKSGQEERLKIDKSIHDRIEEFIAKVESTIEGAEGTLPLTFEIDDPAGNSWIEFIPNEAAHKWSHVEYLRSDEQNVQVGLITEDQLEQIRRKKVEELATKERNPTSTGFISDETDIENFNNEVQTFSATCPTCYKPCDTHMKIVNIPHFKDVIIMSTVCLECGYKSNEVKTGGAIPDKGRKITLIVDDAEDLARDILKSETCGLTIPELNLDLTPGTLGGRFTTIEGLLKQVHEELHSRVFQQTSDSMEDQTKSRWTDFFGNLEKAMEGQIKFTVIMTDPLAGSYIQNVYAPDDDPNMTIEDFDRTFEQNETLGLNDMVV</sequence>
<evidence type="ECO:0000256" key="8">
    <source>
        <dbReference type="ARBA" id="ARBA00054139"/>
    </source>
</evidence>
<feature type="domain" description="Zinc finger ZPR1-type" evidence="9">
    <location>
        <begin position="287"/>
        <end position="447"/>
    </location>
</feature>
<comment type="subcellular location">
    <subcellularLocation>
        <location evidence="1">Nucleus</location>
    </subcellularLocation>
</comment>
<protein>
    <recommendedName>
        <fullName evidence="9">Zinc finger ZPR1-type domain-containing protein</fullName>
    </recommendedName>
</protein>
<dbReference type="FunFam" id="2.60.120.1040:FF:000001">
    <property type="entry name" value="Zinc finger protein ZPR1"/>
    <property type="match status" value="1"/>
</dbReference>
<reference evidence="10" key="1">
    <citation type="journal article" date="2021" name="Open Biol.">
        <title>Shared evolutionary footprints suggest mitochondrial oxidative damage underlies multiple complex I losses in fungi.</title>
        <authorList>
            <person name="Schikora-Tamarit M.A."/>
            <person name="Marcet-Houben M."/>
            <person name="Nosek J."/>
            <person name="Gabaldon T."/>
        </authorList>
    </citation>
    <scope>NUCLEOTIDE SEQUENCE</scope>
    <source>
        <strain evidence="10">CBS2887</strain>
    </source>
</reference>
<keyword evidence="6" id="KW-0862">Zinc</keyword>
<evidence type="ECO:0000259" key="9">
    <source>
        <dbReference type="SMART" id="SM00709"/>
    </source>
</evidence>
<dbReference type="InterPro" id="IPR004457">
    <property type="entry name" value="Znf_ZPR1"/>
</dbReference>
<dbReference type="PANTHER" id="PTHR10876">
    <property type="entry name" value="ZINC FINGER PROTEIN ZPR1"/>
    <property type="match status" value="1"/>
</dbReference>
<dbReference type="FunFam" id="2.20.25.420:FF:000001">
    <property type="entry name" value="Zinc finger protein ZPR1"/>
    <property type="match status" value="1"/>
</dbReference>